<dbReference type="AlphaFoldDB" id="A0A168AEZ2"/>
<proteinExistence type="predicted"/>
<evidence type="ECO:0000313" key="3">
    <source>
        <dbReference type="Proteomes" id="UP000078544"/>
    </source>
</evidence>
<dbReference type="Proteomes" id="UP000078544">
    <property type="component" value="Unassembled WGS sequence"/>
</dbReference>
<accession>A0A168AEZ2</accession>
<name>A0A168AEZ2_9HYPO</name>
<keyword evidence="3" id="KW-1185">Reference proteome</keyword>
<protein>
    <submittedName>
        <fullName evidence="2">Uncharacterized protein</fullName>
    </submittedName>
</protein>
<feature type="chain" id="PRO_5007895318" evidence="1">
    <location>
        <begin position="21"/>
        <end position="107"/>
    </location>
</feature>
<evidence type="ECO:0000256" key="1">
    <source>
        <dbReference type="SAM" id="SignalP"/>
    </source>
</evidence>
<sequence>MKLSVLVAAVATAFIAAADACRCTTFEGPNQAATMDCCQRAGGTPSGDRYEPLFLQPSRSVLLVVGSGHCGGVKLDETGCQGQEHTLRSSRVPVPDVAVAHALGHPR</sequence>
<gene>
    <name evidence="2" type="ORF">AAL_05563</name>
</gene>
<comment type="caution">
    <text evidence="2">The sequence shown here is derived from an EMBL/GenBank/DDBJ whole genome shotgun (WGS) entry which is preliminary data.</text>
</comment>
<feature type="signal peptide" evidence="1">
    <location>
        <begin position="1"/>
        <end position="20"/>
    </location>
</feature>
<reference evidence="2 3" key="1">
    <citation type="journal article" date="2016" name="Genome Biol. Evol.">
        <title>Divergent and convergent evolution of fungal pathogenicity.</title>
        <authorList>
            <person name="Shang Y."/>
            <person name="Xiao G."/>
            <person name="Zheng P."/>
            <person name="Cen K."/>
            <person name="Zhan S."/>
            <person name="Wang C."/>
        </authorList>
    </citation>
    <scope>NUCLEOTIDE SEQUENCE [LARGE SCALE GENOMIC DNA]</scope>
    <source>
        <strain evidence="2 3">RCEF 2490</strain>
    </source>
</reference>
<evidence type="ECO:0000313" key="2">
    <source>
        <dbReference type="EMBL" id="KZZ93847.1"/>
    </source>
</evidence>
<keyword evidence="1" id="KW-0732">Signal</keyword>
<dbReference type="EMBL" id="AZGY01000012">
    <property type="protein sequence ID" value="KZZ93847.1"/>
    <property type="molecule type" value="Genomic_DNA"/>
</dbReference>
<organism evidence="2 3">
    <name type="scientific">Moelleriella libera RCEF 2490</name>
    <dbReference type="NCBI Taxonomy" id="1081109"/>
    <lineage>
        <taxon>Eukaryota</taxon>
        <taxon>Fungi</taxon>
        <taxon>Dikarya</taxon>
        <taxon>Ascomycota</taxon>
        <taxon>Pezizomycotina</taxon>
        <taxon>Sordariomycetes</taxon>
        <taxon>Hypocreomycetidae</taxon>
        <taxon>Hypocreales</taxon>
        <taxon>Clavicipitaceae</taxon>
        <taxon>Moelleriella</taxon>
    </lineage>
</organism>